<feature type="domain" description="Internalin Ig-like inter-repeat region" evidence="2">
    <location>
        <begin position="1189"/>
        <end position="1231"/>
    </location>
</feature>
<evidence type="ECO:0000256" key="1">
    <source>
        <dbReference type="ARBA" id="ARBA00022729"/>
    </source>
</evidence>
<comment type="caution">
    <text evidence="4">The sequence shown here is derived from an EMBL/GenBank/DDBJ whole genome shotgun (WGS) entry which is preliminary data.</text>
</comment>
<dbReference type="Gene3D" id="2.60.40.10">
    <property type="entry name" value="Immunoglobulins"/>
    <property type="match status" value="1"/>
</dbReference>
<dbReference type="Pfam" id="PF23237">
    <property type="entry name" value="HYR_4C"/>
    <property type="match status" value="2"/>
</dbReference>
<feature type="domain" description="Internalin Ig-like inter-repeat region" evidence="2">
    <location>
        <begin position="473"/>
        <end position="515"/>
    </location>
</feature>
<feature type="domain" description="HYR-like" evidence="3">
    <location>
        <begin position="1773"/>
        <end position="1844"/>
    </location>
</feature>
<dbReference type="InterPro" id="IPR026341">
    <property type="entry name" value="T9SS_type_B"/>
</dbReference>
<dbReference type="InterPro" id="IPR014755">
    <property type="entry name" value="Cu-Rt/internalin_Ig-like"/>
</dbReference>
<keyword evidence="5" id="KW-1185">Reference proteome</keyword>
<sequence length="2697" mass="281679">MANAQAQFPVATDACDTDVTNIVKVSGAFVASQGCANAGTYTNTWTVNDDCGNTSAIFTQIITIEDTTAPTWSTQGGTLNTTVQCSDATALANAQAQFPVATDACDTDVTNIVKVSGAFVASQGCANAGTYTNTWTVNDDCGNTSDVFTQIITIEDTTAPTWSTQGGTLDVTLQCSDNDGLTTAQNQAPIATDNCDGTITYTKVTGQLQKGSCGSTGTYTNTWTATDTCNNTSTVFTQVITVQDTAIPTWITQAGTLNVTVQCSDAAGLTAAQNQAPAATANCSIVTYTKTSGSFIASEGCANAGTYTNSWIAKDDCGNVTDAFIQVITIEDTTAPTWSTQAGTLNVTVQCSDATALNAAQAQFPIAADACDTDVSNIVKTSGAFIASEGCANAGTYTNTWTVKDDCGNTSDVFTQVITIEDTTAPTWTTQPGTLNVTVQCSDATALTTAQTQFPVATDSCDGDVSNIVKTSGAFVASEGCANAGTYTNTWTVKDDCGNTSDVFTQVITIEDTTAPTWSTQPGTLNVTVQCSDATALTTAQTQFPVATDSCDGDVSNIVKTSGAFVASEGCANAGTYTNTWTVKDDCGNTSDVFTQIITIEDTTAPTWTTQPGTLNVTVQCSDATALTTAQTQFPVATDSCDGDVSNIVKTSGAFVASEGCANAGTYTNTWTVKDDCGNTSDTFTQVITIEDTTAPTWTTQPGTLNVTVQCSDATALNAAQTQFPVATDSCDGDVSNIVKTSGAFVASEGCANAGTYTNTWTVKDDCGNTSDTFTQIITIEDTTAPTWTTQPGTLNVTVQCSDATALTTAQTQFPIATDSCDGDVSNIVKISGAFVASETCANAGTYTNTWTVKDDCGNTSDTFTQIITIEDTTAPTWSTQGGTLDVTLQCSDTDGLTAAQNQAPIATDNCDGTITYTKVTGQLQKGSCGSTGTYTNTWTATDTCNNISTVFTQVITVQDTAVPTWITQAGTLNVTLQCSDATGLTAAQNQAPTATANCSVVTYTKTSGTFVASEGCANAGTYTNSWIAKDDCGNVTDAFTQVITIEDTTAPTWTTQPGTLNVTVQCSDATALTTAQTQFPVATDSCDGDVSNIVKTSGAFVASETCANAGTYTNTWTVKDDCGNTSDTFTQVITIEDTTAPTWTTQPGTLNVTVQCSDATALTTAQTQFPVATDSCDGDVSNIVKTSGAFVASETCANAGTYTNTWTVKDDCGNTSDTFTQVITIEDTTAPTWTTQAGTLDVTLQCSDTDGLTAAQNQAPIATDNCDGTITYTKVTGQLQKGSCGSTGTYTNTWTATDTCNNTSTVFTQVITVQDTAIPTWITQAGTLNVTVQCSDAAALTAAQNQAPAATANCSIVTYTKTSGSFIASEGCANAGTYTNSWIAKDDCGNITDAFTQVITIEDTTAPTWSTQAGTLNATVQCSDATALNAAQAKFPVAADSCDGDVSNIVKTSGAFVASEGCANAGTYTNTWTVKDDCGNTSDTFTQVITIEDTTAPTWTTQPGTLNVTVQCSDATALTTAQTQFPVATDSCDGDVSNIVKTSGAFVASEGCANAGTYTNTWTVKDDCGNTSDVYTQVITIEDTSAPTWTTQPGTLNVTVQCSDATALTTAQTQFPVATDSCDGDVSNIVKTSGAFVASEGCANAGTYTNTWTVKDDCGNTSDVYTQVITIEDTTAPTWTTEAGTLNVTVQCSDATALTTAQTQFPVATDSCDGDVSNIVKTSGAFVASEGCANAGTYTNTWTVKDDCGNTSDVFTQVITIEDTSKPIFIGDLPKDSTVSCDAVPAPAQLVVSDSCTSDLPIVFTETKSDIQNQCDSNYTLTRTWTATDCSGNTTSYVQIITVRDTTAPTGTVPADVTGLESIAVIPAGTPQDVTNVSDNCDSNVTITVTDTNNGGSGCDGNAYILTRTYTLTDCAGNKTELVQTFTVENKVSVSGIASNVTCLGGTDGSIMITSSPGATVVIRNQNNEVVGNTNLPAGTYTLTATSSVNNGNQTCTATTTVVITQPDYKVKISGQIINADTNTPLANVPVTLIPQGTTTGPILLRITGADGIYNFSGVPTGSYLVQVQDANLSSVHQLYPVDSNVFLTTLEECKFQVHNFLYGPSTRPVLGDYVWYDTNGNGIQDEWYDANNDGIVTKNTPDANGAIDYSQWEWIDLNGDGNFTGPQNVGELNEGGFGNALTPNVIIDGPNGYHKEVIVSQTGFWRDRPETANPNGDYTIKLVKDANLDAVATALGATGLVKVLPSGAGKNITSKVNQAQLHNVCQITSPSSYMVTVTPQDLIHLNADFGVNCKLVRDIVANDDTAGPFPSVNQITPNVLNVLPNDTIEGVVVKPSDVIISTVTPNEFLQLNSDGSVNILPNAPIGTLTLVYQICEADNAGNCDTATVTVTIIAPPAILANDDTYSNIGCGTFGVVGNVLDNDFIGTTKTTIELVNFTLLSDTNNANSKTDPNITIDASGNVTVSSLTPAGTYTYNYQICIKAIPDICDTATVTITVVPQEVININSTACKADSTPLNLDTLLPPNTPLTGTWIDTSNSNALQGNTLNPFGLAIGTYTFEYTINDENCPKSITLTMEINDDCSVLACQRVLIHNAFSPNGDGKNDYFQIDNIDETTCYPENTVEIYNRWGVLVFDTTNYNNTTNAFDGTSRGRTTIKQSDGLPTGTYFYIITYKSLDGNNVAQNHKESGYLYLSK</sequence>
<dbReference type="Pfam" id="PF13585">
    <property type="entry name" value="CHU_C"/>
    <property type="match status" value="1"/>
</dbReference>
<dbReference type="Gene3D" id="2.60.40.1220">
    <property type="match status" value="15"/>
</dbReference>
<dbReference type="InterPro" id="IPR013783">
    <property type="entry name" value="Ig-like_fold"/>
</dbReference>
<dbReference type="EMBL" id="JAWXVI010000020">
    <property type="protein sequence ID" value="MDX6192101.1"/>
    <property type="molecule type" value="Genomic_DNA"/>
</dbReference>
<feature type="domain" description="Internalin Ig-like inter-repeat region" evidence="2">
    <location>
        <begin position="833"/>
        <end position="875"/>
    </location>
</feature>
<dbReference type="PANTHER" id="PTHR24273">
    <property type="entry name" value="FI04643P-RELATED"/>
    <property type="match status" value="1"/>
</dbReference>
<dbReference type="InterPro" id="IPR012569">
    <property type="entry name" value="Inl_IR"/>
</dbReference>
<feature type="domain" description="Internalin Ig-like inter-repeat region" evidence="2">
    <location>
        <begin position="653"/>
        <end position="695"/>
    </location>
</feature>
<protein>
    <submittedName>
        <fullName evidence="4">Gliding motility-associated C-terminal domain-containing protein</fullName>
    </submittedName>
</protein>
<feature type="domain" description="Internalin Ig-like inter-repeat region" evidence="2">
    <location>
        <begin position="1455"/>
        <end position="1497"/>
    </location>
</feature>
<dbReference type="SUPFAM" id="SSF49478">
    <property type="entry name" value="Cna protein B-type domain"/>
    <property type="match status" value="1"/>
</dbReference>
<dbReference type="NCBIfam" id="TIGR04131">
    <property type="entry name" value="Bac_Flav_CTERM"/>
    <property type="match status" value="1"/>
</dbReference>
<feature type="domain" description="Internalin Ig-like inter-repeat region" evidence="2">
    <location>
        <begin position="27"/>
        <end position="69"/>
    </location>
</feature>
<feature type="domain" description="Internalin Ig-like inter-repeat region" evidence="2">
    <location>
        <begin position="1099"/>
        <end position="1141"/>
    </location>
</feature>
<organism evidence="4 5">
    <name type="scientific">Flavobacterium cupriresistens</name>
    <dbReference type="NCBI Taxonomy" id="2893885"/>
    <lineage>
        <taxon>Bacteria</taxon>
        <taxon>Pseudomonadati</taxon>
        <taxon>Bacteroidota</taxon>
        <taxon>Flavobacteriia</taxon>
        <taxon>Flavobacteriales</taxon>
        <taxon>Flavobacteriaceae</taxon>
        <taxon>Flavobacterium</taxon>
    </lineage>
</organism>
<evidence type="ECO:0000259" key="3">
    <source>
        <dbReference type="Pfam" id="PF23237"/>
    </source>
</evidence>
<accession>A0ABU4RII4</accession>
<feature type="domain" description="HYR-like" evidence="3">
    <location>
        <begin position="1871"/>
        <end position="1929"/>
    </location>
</feature>
<dbReference type="PANTHER" id="PTHR24273:SF32">
    <property type="entry name" value="HYALIN"/>
    <property type="match status" value="1"/>
</dbReference>
<proteinExistence type="predicted"/>
<gene>
    <name evidence="4" type="ORF">SGQ83_22365</name>
</gene>
<dbReference type="InterPro" id="IPR057078">
    <property type="entry name" value="HYR-4C"/>
</dbReference>
<evidence type="ECO:0000313" key="5">
    <source>
        <dbReference type="Proteomes" id="UP001273350"/>
    </source>
</evidence>
<feature type="domain" description="Internalin Ig-like inter-repeat region" evidence="2">
    <location>
        <begin position="383"/>
        <end position="425"/>
    </location>
</feature>
<keyword evidence="1" id="KW-0732">Signal</keyword>
<evidence type="ECO:0000313" key="4">
    <source>
        <dbReference type="EMBL" id="MDX6192101.1"/>
    </source>
</evidence>
<dbReference type="Proteomes" id="UP001273350">
    <property type="component" value="Unassembled WGS sequence"/>
</dbReference>
<evidence type="ECO:0000259" key="2">
    <source>
        <dbReference type="Pfam" id="PF08191"/>
    </source>
</evidence>
<dbReference type="Pfam" id="PF08191">
    <property type="entry name" value="LRR_adjacent"/>
    <property type="match status" value="9"/>
</dbReference>
<reference evidence="4 5" key="1">
    <citation type="submission" date="2023-11" db="EMBL/GenBank/DDBJ databases">
        <title>Unpublished Manusciprt.</title>
        <authorList>
            <person name="Saticioglu I.B."/>
            <person name="Ay H."/>
            <person name="Ajmi N."/>
            <person name="Altun S."/>
            <person name="Duman M."/>
        </authorList>
    </citation>
    <scope>NUCLEOTIDE SEQUENCE [LARGE SCALE GENOMIC DNA]</scope>
    <source>
        <strain evidence="4 5">Fl-318</strain>
    </source>
</reference>
<feature type="domain" description="Internalin Ig-like inter-repeat region" evidence="2">
    <location>
        <begin position="743"/>
        <end position="785"/>
    </location>
</feature>
<name>A0ABU4RII4_9FLAO</name>